<organism evidence="2 3">
    <name type="scientific">Labedaea rhizosphaerae</name>
    <dbReference type="NCBI Taxonomy" id="598644"/>
    <lineage>
        <taxon>Bacteria</taxon>
        <taxon>Bacillati</taxon>
        <taxon>Actinomycetota</taxon>
        <taxon>Actinomycetes</taxon>
        <taxon>Pseudonocardiales</taxon>
        <taxon>Pseudonocardiaceae</taxon>
        <taxon>Labedaea</taxon>
    </lineage>
</organism>
<dbReference type="RefSeq" id="WP_133847707.1">
    <property type="nucleotide sequence ID" value="NZ_SNXZ01000001.1"/>
</dbReference>
<comment type="caution">
    <text evidence="2">The sequence shown here is derived from an EMBL/GenBank/DDBJ whole genome shotgun (WGS) entry which is preliminary data.</text>
</comment>
<accession>A0A4R6SL88</accession>
<reference evidence="2 3" key="1">
    <citation type="submission" date="2019-03" db="EMBL/GenBank/DDBJ databases">
        <title>Genomic Encyclopedia of Type Strains, Phase IV (KMG-IV): sequencing the most valuable type-strain genomes for metagenomic binning, comparative biology and taxonomic classification.</title>
        <authorList>
            <person name="Goeker M."/>
        </authorList>
    </citation>
    <scope>NUCLEOTIDE SEQUENCE [LARGE SCALE GENOMIC DNA]</scope>
    <source>
        <strain evidence="2 3">DSM 45361</strain>
    </source>
</reference>
<name>A0A4R6SL88_LABRH</name>
<dbReference type="Gene3D" id="3.40.50.12090">
    <property type="match status" value="1"/>
</dbReference>
<dbReference type="Pfam" id="PF04122">
    <property type="entry name" value="CW_binding_2"/>
    <property type="match status" value="3"/>
</dbReference>
<gene>
    <name evidence="2" type="ORF">EV186_101818</name>
</gene>
<dbReference type="InterPro" id="IPR051922">
    <property type="entry name" value="Bact_Sporulation_Assoc"/>
</dbReference>
<keyword evidence="1" id="KW-0732">Signal</keyword>
<keyword evidence="3" id="KW-1185">Reference proteome</keyword>
<dbReference type="Proteomes" id="UP000295444">
    <property type="component" value="Unassembled WGS sequence"/>
</dbReference>
<evidence type="ECO:0000313" key="2">
    <source>
        <dbReference type="EMBL" id="TDQ04859.1"/>
    </source>
</evidence>
<sequence length="429" mass="43985">MHTRGLRALSIAAATATVLSGILVGGLGAAAEAAPGQGLTKTEHLASAQVARDHGAQGAQRHAAHAATTRAAADDASCMGVYPNADNSMNAVRYAGTDRYKTAVCVSQGTWFDATDTNPDDQDWVADAVVLARGDMFPDALAGGPLAAQVEGPLLLTKSTTLLPEVQAEIQRVLAPGGKVYLLGSTGSLSDGVKNAIVSLGYTPVRLGGSDRFQTAIAIAKAMPATNQFFVTTGMNFPDALAAGNAAAMFTVGAKYGGDDTALPVALLFTNDAKMPAATSNFIVQRAGQFNDYIGLYTAGRSGDQAVVATFGADLPVARYVGKDRYNTAFLINQDNFTVPSTGKLFSNSVGLANGLNFPDALAGTVLLAEIGAPLVLTPATTLNSASATFLHNHAGDTASPYFVQTFGSSAVVSDSVMLAARDAFTPTA</sequence>
<dbReference type="InterPro" id="IPR007253">
    <property type="entry name" value="Cell_wall-bd_2"/>
</dbReference>
<evidence type="ECO:0000313" key="3">
    <source>
        <dbReference type="Proteomes" id="UP000295444"/>
    </source>
</evidence>
<feature type="signal peptide" evidence="1">
    <location>
        <begin position="1"/>
        <end position="29"/>
    </location>
</feature>
<feature type="chain" id="PRO_5039620631" evidence="1">
    <location>
        <begin position="30"/>
        <end position="429"/>
    </location>
</feature>
<dbReference type="PANTHER" id="PTHR30032">
    <property type="entry name" value="N-ACETYLMURAMOYL-L-ALANINE AMIDASE-RELATED"/>
    <property type="match status" value="1"/>
</dbReference>
<dbReference type="PANTHER" id="PTHR30032:SF8">
    <property type="entry name" value="GERMINATION-SPECIFIC N-ACETYLMURAMOYL-L-ALANINE AMIDASE"/>
    <property type="match status" value="1"/>
</dbReference>
<dbReference type="OrthoDB" id="9764271at2"/>
<dbReference type="EMBL" id="SNXZ01000001">
    <property type="protein sequence ID" value="TDQ04859.1"/>
    <property type="molecule type" value="Genomic_DNA"/>
</dbReference>
<proteinExistence type="predicted"/>
<evidence type="ECO:0000256" key="1">
    <source>
        <dbReference type="SAM" id="SignalP"/>
    </source>
</evidence>
<dbReference type="AlphaFoldDB" id="A0A4R6SL88"/>
<protein>
    <submittedName>
        <fullName evidence="2">Putative cell wall binding repeat protein</fullName>
    </submittedName>
</protein>